<name>A0A3B0TC82_9ZZZZ</name>
<reference evidence="1" key="1">
    <citation type="submission" date="2018-06" db="EMBL/GenBank/DDBJ databases">
        <authorList>
            <person name="Zhirakovskaya E."/>
        </authorList>
    </citation>
    <scope>NUCLEOTIDE SEQUENCE</scope>
</reference>
<protein>
    <submittedName>
        <fullName evidence="1">Uncharacterized protein</fullName>
    </submittedName>
</protein>
<organism evidence="1">
    <name type="scientific">hydrothermal vent metagenome</name>
    <dbReference type="NCBI Taxonomy" id="652676"/>
    <lineage>
        <taxon>unclassified sequences</taxon>
        <taxon>metagenomes</taxon>
        <taxon>ecological metagenomes</taxon>
    </lineage>
</organism>
<sequence>MASLVHPPLRRHRTVGWLLAFVLVVQACSSGQAMPDVVSVQCPTGESFPLTAVGDPVSRPEFLDTALGVHILDFYTTDPSAGDEEMFDRADGFVDLGYEAVGLIFDDEFVWVLDFVPRVDGLQLEASYGCKPRIAGDGLVAERWDLDTRSATADDEVAIQVLLGACANRDDKQTVSRVDTVETQESVTITAWGTVFEPSQLSCAGVGNSEDILVQLEQPLGDRVILDGSTIPAKPPWNAPGDDQ</sequence>
<dbReference type="EMBL" id="UOEK01000634">
    <property type="protein sequence ID" value="VAW09689.1"/>
    <property type="molecule type" value="Genomic_DNA"/>
</dbReference>
<dbReference type="AlphaFoldDB" id="A0A3B0TC82"/>
<accession>A0A3B0TC82</accession>
<proteinExistence type="predicted"/>
<evidence type="ECO:0000313" key="1">
    <source>
        <dbReference type="EMBL" id="VAW09689.1"/>
    </source>
</evidence>
<gene>
    <name evidence="1" type="ORF">MNBD_ACTINO02-2323</name>
</gene>